<sequence>MTEVETGGIFPTAVSDTLVGKSSRTNTSSSTFEENEEMNKNLQNEKTETDSIEITGEEASEESNATLEVHSQENSPRQDILKDKITHPILKPQNNNNKSKTTQLSRNNKVPKTPNARTSKFRKTQSMDQSRKNKRTMNYREVHEEVPNKVKNNPYIMKRLNTVPENPPKPPRAALPKEEYRPKPEIVIDDYTQSLIDKKPLDIEPTIEQLQASSYQLRNLEKDLVDKSDYKEAKKAAEAHDYVAAKLKRETAIKDSKATIEDLISKRNELCALVEHLNSYYEDLIQQHQEEFSQKASAMREQQQSELDKFDEETPSELQPEFKRYSVTLLKMRSEEKNLALNRKFDEAIAKKAKADKLQKQEEQLNHEKMDDYYRLKKLRMMEKHNKVMETFTQFNESRFNEILGQRKKQIEPLQARIESYEKMIADLCEKRNIKSKHLNFDAIDDERLERLKTASQSRSPSAPRTQSAMSRTVSKSNPVVKPKVASQTK</sequence>
<feature type="region of interest" description="Disordered" evidence="1">
    <location>
        <begin position="294"/>
        <end position="315"/>
    </location>
</feature>
<dbReference type="Proteomes" id="UP000001542">
    <property type="component" value="Unassembled WGS sequence"/>
</dbReference>
<feature type="compositionally biased region" description="Basic and acidic residues" evidence="1">
    <location>
        <begin position="37"/>
        <end position="49"/>
    </location>
</feature>
<protein>
    <submittedName>
        <fullName evidence="2">Uncharacterized protein</fullName>
    </submittedName>
</protein>
<dbReference type="AlphaFoldDB" id="A2G173"/>
<evidence type="ECO:0000313" key="2">
    <source>
        <dbReference type="EMBL" id="EAX89090.1"/>
    </source>
</evidence>
<feature type="compositionally biased region" description="Low complexity" evidence="1">
    <location>
        <begin position="474"/>
        <end position="490"/>
    </location>
</feature>
<feature type="region of interest" description="Disordered" evidence="1">
    <location>
        <begin position="452"/>
        <end position="490"/>
    </location>
</feature>
<organism evidence="2 3">
    <name type="scientific">Trichomonas vaginalis (strain ATCC PRA-98 / G3)</name>
    <dbReference type="NCBI Taxonomy" id="412133"/>
    <lineage>
        <taxon>Eukaryota</taxon>
        <taxon>Metamonada</taxon>
        <taxon>Parabasalia</taxon>
        <taxon>Trichomonadida</taxon>
        <taxon>Trichomonadidae</taxon>
        <taxon>Trichomonas</taxon>
    </lineage>
</organism>
<dbReference type="InParanoid" id="A2G173"/>
<proteinExistence type="predicted"/>
<dbReference type="VEuPathDB" id="TrichDB:TVAGG3_0793530"/>
<dbReference type="RefSeq" id="XP_001302020.1">
    <property type="nucleotide sequence ID" value="XM_001302019.1"/>
</dbReference>
<gene>
    <name evidence="2" type="ORF">TVAG_304010</name>
</gene>
<dbReference type="KEGG" id="tva:4746760"/>
<name>A2G173_TRIV3</name>
<dbReference type="PANTHER" id="PTHR47026">
    <property type="entry name" value="PIGMENTOSA GTPASE REGULATOR-LIKE PROTEIN, PUTATIVE-RELATED"/>
    <property type="match status" value="1"/>
</dbReference>
<dbReference type="OrthoDB" id="10622770at2759"/>
<dbReference type="EMBL" id="DS114235">
    <property type="protein sequence ID" value="EAX89090.1"/>
    <property type="molecule type" value="Genomic_DNA"/>
</dbReference>
<feature type="compositionally biased region" description="Low complexity" evidence="1">
    <location>
        <begin position="22"/>
        <end position="32"/>
    </location>
</feature>
<feature type="region of interest" description="Disordered" evidence="1">
    <location>
        <begin position="1"/>
        <end position="137"/>
    </location>
</feature>
<reference evidence="2" key="2">
    <citation type="journal article" date="2007" name="Science">
        <title>Draft genome sequence of the sexually transmitted pathogen Trichomonas vaginalis.</title>
        <authorList>
            <person name="Carlton J.M."/>
            <person name="Hirt R.P."/>
            <person name="Silva J.C."/>
            <person name="Delcher A.L."/>
            <person name="Schatz M."/>
            <person name="Zhao Q."/>
            <person name="Wortman J.R."/>
            <person name="Bidwell S.L."/>
            <person name="Alsmark U.C.M."/>
            <person name="Besteiro S."/>
            <person name="Sicheritz-Ponten T."/>
            <person name="Noel C.J."/>
            <person name="Dacks J.B."/>
            <person name="Foster P.G."/>
            <person name="Simillion C."/>
            <person name="Van de Peer Y."/>
            <person name="Miranda-Saavedra D."/>
            <person name="Barton G.J."/>
            <person name="Westrop G.D."/>
            <person name="Mueller S."/>
            <person name="Dessi D."/>
            <person name="Fiori P.L."/>
            <person name="Ren Q."/>
            <person name="Paulsen I."/>
            <person name="Zhang H."/>
            <person name="Bastida-Corcuera F.D."/>
            <person name="Simoes-Barbosa A."/>
            <person name="Brown M.T."/>
            <person name="Hayes R.D."/>
            <person name="Mukherjee M."/>
            <person name="Okumura C.Y."/>
            <person name="Schneider R."/>
            <person name="Smith A.J."/>
            <person name="Vanacova S."/>
            <person name="Villalvazo M."/>
            <person name="Haas B.J."/>
            <person name="Pertea M."/>
            <person name="Feldblyum T.V."/>
            <person name="Utterback T.R."/>
            <person name="Shu C.L."/>
            <person name="Osoegawa K."/>
            <person name="de Jong P.J."/>
            <person name="Hrdy I."/>
            <person name="Horvathova L."/>
            <person name="Zubacova Z."/>
            <person name="Dolezal P."/>
            <person name="Malik S.B."/>
            <person name="Logsdon J.M. Jr."/>
            <person name="Henze K."/>
            <person name="Gupta A."/>
            <person name="Wang C.C."/>
            <person name="Dunne R.L."/>
            <person name="Upcroft J.A."/>
            <person name="Upcroft P."/>
            <person name="White O."/>
            <person name="Salzberg S.L."/>
            <person name="Tang P."/>
            <person name="Chiu C.-H."/>
            <person name="Lee Y.-S."/>
            <person name="Embley T.M."/>
            <person name="Coombs G.H."/>
            <person name="Mottram J.C."/>
            <person name="Tachezy J."/>
            <person name="Fraser-Liggett C.M."/>
            <person name="Johnson P.J."/>
        </authorList>
    </citation>
    <scope>NUCLEOTIDE SEQUENCE [LARGE SCALE GENOMIC DNA]</scope>
    <source>
        <strain evidence="2">G3</strain>
    </source>
</reference>
<feature type="compositionally biased region" description="Polar residues" evidence="1">
    <location>
        <begin position="294"/>
        <end position="305"/>
    </location>
</feature>
<feature type="compositionally biased region" description="Polar residues" evidence="1">
    <location>
        <begin position="92"/>
        <end position="128"/>
    </location>
</feature>
<dbReference type="VEuPathDB" id="TrichDB:TVAG_304010"/>
<dbReference type="SMR" id="A2G173"/>
<evidence type="ECO:0000313" key="3">
    <source>
        <dbReference type="Proteomes" id="UP000001542"/>
    </source>
</evidence>
<accession>A2G173</accession>
<evidence type="ECO:0000256" key="1">
    <source>
        <dbReference type="SAM" id="MobiDB-lite"/>
    </source>
</evidence>
<reference evidence="2" key="1">
    <citation type="submission" date="2006-10" db="EMBL/GenBank/DDBJ databases">
        <authorList>
            <person name="Amadeo P."/>
            <person name="Zhao Q."/>
            <person name="Wortman J."/>
            <person name="Fraser-Liggett C."/>
            <person name="Carlton J."/>
        </authorList>
    </citation>
    <scope>NUCLEOTIDE SEQUENCE</scope>
    <source>
        <strain evidence="2">G3</strain>
    </source>
</reference>
<dbReference type="PANTHER" id="PTHR47026:SF2">
    <property type="entry name" value="FLAGELLAR ASSOCIATED PROTEIN"/>
    <property type="match status" value="1"/>
</dbReference>
<feature type="compositionally biased region" description="Polar residues" evidence="1">
    <location>
        <begin position="454"/>
        <end position="473"/>
    </location>
</feature>
<keyword evidence="3" id="KW-1185">Reference proteome</keyword>